<evidence type="ECO:0000313" key="5">
    <source>
        <dbReference type="EMBL" id="QHT17891.1"/>
    </source>
</evidence>
<accession>A0A6C0DN26</accession>
<dbReference type="HAMAP" id="MF_00317">
    <property type="entry name" value="DNApol_clamp_arch"/>
    <property type="match status" value="1"/>
</dbReference>
<dbReference type="NCBIfam" id="TIGR00590">
    <property type="entry name" value="pcna"/>
    <property type="match status" value="1"/>
</dbReference>
<dbReference type="Pfam" id="PF02747">
    <property type="entry name" value="PCNA_C"/>
    <property type="match status" value="1"/>
</dbReference>
<dbReference type="SUPFAM" id="SSF55979">
    <property type="entry name" value="DNA clamp"/>
    <property type="match status" value="2"/>
</dbReference>
<name>A0A6C0DN26_9ZZZZ</name>
<evidence type="ECO:0000256" key="1">
    <source>
        <dbReference type="ARBA" id="ARBA00010462"/>
    </source>
</evidence>
<dbReference type="GO" id="GO:0003677">
    <property type="term" value="F:DNA binding"/>
    <property type="evidence" value="ECO:0007669"/>
    <property type="project" value="UniProtKB-KW"/>
</dbReference>
<dbReference type="Pfam" id="PF00705">
    <property type="entry name" value="PCNA_N"/>
    <property type="match status" value="1"/>
</dbReference>
<dbReference type="GO" id="GO:0006275">
    <property type="term" value="P:regulation of DNA replication"/>
    <property type="evidence" value="ECO:0007669"/>
    <property type="project" value="InterPro"/>
</dbReference>
<dbReference type="GO" id="GO:0006272">
    <property type="term" value="P:leading strand elongation"/>
    <property type="evidence" value="ECO:0007669"/>
    <property type="project" value="TreeGrafter"/>
</dbReference>
<dbReference type="PRINTS" id="PR00339">
    <property type="entry name" value="PCNACYCLIN"/>
</dbReference>
<dbReference type="InterPro" id="IPR022649">
    <property type="entry name" value="Pr_cel_nuc_antig_C"/>
</dbReference>
<evidence type="ECO:0000259" key="3">
    <source>
        <dbReference type="Pfam" id="PF00705"/>
    </source>
</evidence>
<keyword evidence="2" id="KW-0238">DNA-binding</keyword>
<reference evidence="5" key="1">
    <citation type="journal article" date="2020" name="Nature">
        <title>Giant virus diversity and host interactions through global metagenomics.</title>
        <authorList>
            <person name="Schulz F."/>
            <person name="Roux S."/>
            <person name="Paez-Espino D."/>
            <person name="Jungbluth S."/>
            <person name="Walsh D.A."/>
            <person name="Denef V.J."/>
            <person name="McMahon K.D."/>
            <person name="Konstantinidis K.T."/>
            <person name="Eloe-Fadrosh E.A."/>
            <person name="Kyrpides N.C."/>
            <person name="Woyke T."/>
        </authorList>
    </citation>
    <scope>NUCLEOTIDE SEQUENCE</scope>
    <source>
        <strain evidence="5">GVMAG-M-3300023174-3</strain>
    </source>
</reference>
<dbReference type="InterPro" id="IPR022648">
    <property type="entry name" value="Pr_cel_nuc_antig_N"/>
</dbReference>
<sequence>MRIVLKNAAKAECFCSLFQHIKLFSDHINIMFERSRVYIQSMDSSRVSIFEIDLPATWFDTYELENPATIGISSSMLFKVLNTRDKAQEMCFMVQNEDPDKLEVHFTSDNKSVFDKHFELPLMELECDVMDIPVTDSQAELTLPSMNFANLIAQLRLFGETLEIKCDEEKIEMYSLSSELGKMTVDIDIDDLTEYSINEGESIKLSFSLTILQNICMYSKITKEIELKLTENFPLSLTYKLGEGGGRMSFYLAPKLQDD</sequence>
<dbReference type="InterPro" id="IPR000730">
    <property type="entry name" value="Pr_cel_nuc_antig"/>
</dbReference>
<protein>
    <recommendedName>
        <fullName evidence="6">Proliferating cell nuclear antigen PCNA N-terminal domain-containing protein</fullName>
    </recommendedName>
</protein>
<dbReference type="CDD" id="cd00577">
    <property type="entry name" value="PCNA"/>
    <property type="match status" value="1"/>
</dbReference>
<dbReference type="InterPro" id="IPR046938">
    <property type="entry name" value="DNA_clamp_sf"/>
</dbReference>
<organism evidence="5">
    <name type="scientific">viral metagenome</name>
    <dbReference type="NCBI Taxonomy" id="1070528"/>
    <lineage>
        <taxon>unclassified sequences</taxon>
        <taxon>metagenomes</taxon>
        <taxon>organismal metagenomes</taxon>
    </lineage>
</organism>
<dbReference type="PANTHER" id="PTHR11352">
    <property type="entry name" value="PROLIFERATING CELL NUCLEAR ANTIGEN"/>
    <property type="match status" value="1"/>
</dbReference>
<proteinExistence type="inferred from homology"/>
<evidence type="ECO:0000256" key="2">
    <source>
        <dbReference type="ARBA" id="ARBA00023125"/>
    </source>
</evidence>
<comment type="similarity">
    <text evidence="1">Belongs to the PCNA family.</text>
</comment>
<feature type="domain" description="Proliferating cell nuclear antigen PCNA C-terminal" evidence="4">
    <location>
        <begin position="132"/>
        <end position="255"/>
    </location>
</feature>
<dbReference type="GO" id="GO:0030337">
    <property type="term" value="F:DNA polymerase processivity factor activity"/>
    <property type="evidence" value="ECO:0007669"/>
    <property type="project" value="InterPro"/>
</dbReference>
<dbReference type="EMBL" id="MN739646">
    <property type="protein sequence ID" value="QHT17891.1"/>
    <property type="molecule type" value="Genomic_DNA"/>
</dbReference>
<evidence type="ECO:0000259" key="4">
    <source>
        <dbReference type="Pfam" id="PF02747"/>
    </source>
</evidence>
<evidence type="ECO:0008006" key="6">
    <source>
        <dbReference type="Google" id="ProtNLM"/>
    </source>
</evidence>
<feature type="domain" description="Proliferating cell nuclear antigen PCNA N-terminal" evidence="3">
    <location>
        <begin position="11"/>
        <end position="128"/>
    </location>
</feature>
<dbReference type="AlphaFoldDB" id="A0A6C0DN26"/>
<dbReference type="PANTHER" id="PTHR11352:SF0">
    <property type="entry name" value="PROLIFERATING CELL NUCLEAR ANTIGEN"/>
    <property type="match status" value="1"/>
</dbReference>
<dbReference type="Gene3D" id="3.70.10.10">
    <property type="match status" value="1"/>
</dbReference>